<evidence type="ECO:0000313" key="7">
    <source>
        <dbReference type="Proteomes" id="UP000185944"/>
    </source>
</evidence>
<dbReference type="RefSeq" id="XP_067544657.1">
    <property type="nucleotide sequence ID" value="XM_067689183.1"/>
</dbReference>
<dbReference type="VEuPathDB" id="MicrosporidiaDB:NEDG_01765"/>
<evidence type="ECO:0000256" key="4">
    <source>
        <dbReference type="ARBA" id="ARBA00023242"/>
    </source>
</evidence>
<dbReference type="EMBL" id="LTDL01000037">
    <property type="protein sequence ID" value="OAG30182.1"/>
    <property type="molecule type" value="Genomic_DNA"/>
</dbReference>
<dbReference type="STRING" id="1805483.A0A177EGD3"/>
<dbReference type="GO" id="GO:0000462">
    <property type="term" value="P:maturation of SSU-rRNA from tricistronic rRNA transcript (SSU-rRNA, 5.8S rRNA, LSU-rRNA)"/>
    <property type="evidence" value="ECO:0007669"/>
    <property type="project" value="InterPro"/>
</dbReference>
<gene>
    <name evidence="6" type="ORF">NEDG_01765</name>
</gene>
<dbReference type="GO" id="GO:0030515">
    <property type="term" value="F:snoRNA binding"/>
    <property type="evidence" value="ECO:0007669"/>
    <property type="project" value="InterPro"/>
</dbReference>
<keyword evidence="3" id="KW-0677">Repeat</keyword>
<dbReference type="InterPro" id="IPR055347">
    <property type="entry name" value="UTP6_N"/>
</dbReference>
<dbReference type="Proteomes" id="UP000185944">
    <property type="component" value="Unassembled WGS sequence"/>
</dbReference>
<dbReference type="GO" id="GO:0032040">
    <property type="term" value="C:small-subunit processome"/>
    <property type="evidence" value="ECO:0007669"/>
    <property type="project" value="TreeGrafter"/>
</dbReference>
<evidence type="ECO:0000256" key="2">
    <source>
        <dbReference type="ARBA" id="ARBA00022552"/>
    </source>
</evidence>
<protein>
    <submittedName>
        <fullName evidence="6">U3 small nucleolar RNA-associated protein 6</fullName>
    </submittedName>
</protein>
<dbReference type="AlphaFoldDB" id="A0A177EGD3"/>
<comment type="subcellular location">
    <subcellularLocation>
        <location evidence="1">Nucleus</location>
        <location evidence="1">Nucleolus</location>
    </subcellularLocation>
</comment>
<dbReference type="Gene3D" id="1.25.40.10">
    <property type="entry name" value="Tetratricopeptide repeat domain"/>
    <property type="match status" value="1"/>
</dbReference>
<dbReference type="InterPro" id="IPR013949">
    <property type="entry name" value="Utp6"/>
</dbReference>
<dbReference type="GeneID" id="93648115"/>
<dbReference type="GO" id="GO:0034388">
    <property type="term" value="C:Pwp2p-containing subcomplex of 90S preribosome"/>
    <property type="evidence" value="ECO:0007669"/>
    <property type="project" value="TreeGrafter"/>
</dbReference>
<dbReference type="PANTHER" id="PTHR23271:SF1">
    <property type="entry name" value="U3 SMALL NUCLEOLAR RNA-ASSOCIATED PROTEIN 6 HOMOLOG"/>
    <property type="match status" value="1"/>
</dbReference>
<reference evidence="6 7" key="1">
    <citation type="submission" date="2016-02" db="EMBL/GenBank/DDBJ databases">
        <title>Discovery of a natural microsporidian pathogen with a broad tissue tropism in Caenorhabditis elegans.</title>
        <authorList>
            <person name="Luallen R.J."/>
            <person name="Reinke A.W."/>
            <person name="Tong L."/>
            <person name="Botts M.R."/>
            <person name="Felix M.-A."/>
            <person name="Troemel E.R."/>
        </authorList>
    </citation>
    <scope>NUCLEOTIDE SEQUENCE [LARGE SCALE GENOMIC DNA]</scope>
    <source>
        <strain evidence="6 7">JUm2807</strain>
    </source>
</reference>
<evidence type="ECO:0000259" key="5">
    <source>
        <dbReference type="Pfam" id="PF08640"/>
    </source>
</evidence>
<name>A0A177EGD3_9MICR</name>
<sequence>MSDQIRQEMEYMVAELQYYTKQKLFAPKEVTSIVKKRRDFEDIIQHTEASLFSFLKYIEYEILLERVFDKRAKKAGKRKPRDYIRRRINRLFKRTEKKFPMEETLHLTHLGYFLAIADKEMACKLALNLPRKIAGSSKIWIRCAEALRECEEIEASRTLLQRALRLVTPQKEVIQAFISIEESFPDEDSEQLISLLKNQLSQAATAP</sequence>
<keyword evidence="2" id="KW-0698">rRNA processing</keyword>
<dbReference type="SUPFAM" id="SSF48452">
    <property type="entry name" value="TPR-like"/>
    <property type="match status" value="1"/>
</dbReference>
<organism evidence="6 7">
    <name type="scientific">Nematocida displodere</name>
    <dbReference type="NCBI Taxonomy" id="1805483"/>
    <lineage>
        <taxon>Eukaryota</taxon>
        <taxon>Fungi</taxon>
        <taxon>Fungi incertae sedis</taxon>
        <taxon>Microsporidia</taxon>
        <taxon>Nematocida</taxon>
    </lineage>
</organism>
<proteinExistence type="predicted"/>
<dbReference type="Pfam" id="PF08640">
    <property type="entry name" value="U3_assoc_6"/>
    <property type="match status" value="1"/>
</dbReference>
<evidence type="ECO:0000256" key="3">
    <source>
        <dbReference type="ARBA" id="ARBA00022737"/>
    </source>
</evidence>
<keyword evidence="7" id="KW-1185">Reference proteome</keyword>
<dbReference type="InterPro" id="IPR011990">
    <property type="entry name" value="TPR-like_helical_dom_sf"/>
</dbReference>
<accession>A0A177EGD3</accession>
<dbReference type="OrthoDB" id="28112at2759"/>
<evidence type="ECO:0000313" key="6">
    <source>
        <dbReference type="EMBL" id="OAG30182.1"/>
    </source>
</evidence>
<dbReference type="PANTHER" id="PTHR23271">
    <property type="entry name" value="HEPATOCELLULAR CARCINOMA-ASSOCIATED ANTIGEN 66"/>
    <property type="match status" value="1"/>
</dbReference>
<keyword evidence="4" id="KW-0539">Nucleus</keyword>
<comment type="caution">
    <text evidence="6">The sequence shown here is derived from an EMBL/GenBank/DDBJ whole genome shotgun (WGS) entry which is preliminary data.</text>
</comment>
<evidence type="ECO:0000256" key="1">
    <source>
        <dbReference type="ARBA" id="ARBA00004604"/>
    </source>
</evidence>
<feature type="domain" description="U3 small nucleolar RNA-associated protein 6 N-terminal" evidence="5">
    <location>
        <begin position="9"/>
        <end position="80"/>
    </location>
</feature>